<evidence type="ECO:0000313" key="1">
    <source>
        <dbReference type="EMBL" id="QPI16419.1"/>
    </source>
</evidence>
<accession>A0A7S9XFM2</accession>
<dbReference type="SUPFAM" id="SSF52540">
    <property type="entry name" value="P-loop containing nucleoside triphosphate hydrolases"/>
    <property type="match status" value="1"/>
</dbReference>
<dbReference type="InterPro" id="IPR027417">
    <property type="entry name" value="P-loop_NTPase"/>
</dbReference>
<reference evidence="1" key="1">
    <citation type="submission" date="2020-08" db="EMBL/GenBank/DDBJ databases">
        <title>Bridging the membrane lipid divide: bacteria of the FCB group superphylum have the potential to synthesize archaeal ether lipids.</title>
        <authorList>
            <person name="Villanueva L."/>
            <person name="von Meijenfeldt F.A.B."/>
            <person name="Westbye A.B."/>
            <person name="Yadav S."/>
            <person name="Hopmans E.C."/>
            <person name="Dutilh B.E."/>
            <person name="Sinninghe Damste J.S."/>
        </authorList>
    </citation>
    <scope>NUCLEOTIDE SEQUENCE</scope>
    <source>
        <strain evidence="1">NIOZ-UU157</strain>
    </source>
</reference>
<protein>
    <recommendedName>
        <fullName evidence="2">ATP-binding protein</fullName>
    </recommendedName>
</protein>
<proteinExistence type="predicted"/>
<evidence type="ECO:0008006" key="2">
    <source>
        <dbReference type="Google" id="ProtNLM"/>
    </source>
</evidence>
<name>A0A7S9XFM2_9VIRU</name>
<organism evidence="1">
    <name type="scientific">Virus NIOZ-UU157</name>
    <dbReference type="NCBI Taxonomy" id="2763269"/>
    <lineage>
        <taxon>Viruses</taxon>
    </lineage>
</organism>
<gene>
    <name evidence="1" type="ORF">NIOZUU157_00312</name>
</gene>
<dbReference type="EMBL" id="MW030560">
    <property type="protein sequence ID" value="QPI16419.1"/>
    <property type="molecule type" value="Genomic_DNA"/>
</dbReference>
<sequence>MSSKLIGIVGETGTGKSTAVKHLNPEETYVINVAKKELPFKGSQKLYNAENKNYKEVDDPTDITRLLKTISEKAPHIKTIIIEDSNYLMGFRMVEKAMETGFTKFSVMAKDMVDLFRTARALRDDLVIFYFSHPETIEDSGEIVGYKIKTAGKLIDNQVLLEGLLTVCLYTHVEETKSGATYEFLTNRFRKKPAKSPDGMFESTRIPNNLQMVRDSIVEYYN</sequence>